<accession>A0A251TRQ0</accession>
<gene>
    <name evidence="2" type="ORF">HannXRQ_Chr09g0242251</name>
    <name evidence="1" type="ORF">HanXRQr2_Chr09g0367061</name>
</gene>
<dbReference type="Gramene" id="mRNA:HanXRQr2_Chr09g0367061">
    <property type="protein sequence ID" value="CDS:HanXRQr2_Chr09g0367061.1"/>
    <property type="gene ID" value="HanXRQr2_Chr09g0367061"/>
</dbReference>
<reference evidence="1 3" key="1">
    <citation type="journal article" date="2017" name="Nature">
        <title>The sunflower genome provides insights into oil metabolism, flowering and Asterid evolution.</title>
        <authorList>
            <person name="Badouin H."/>
            <person name="Gouzy J."/>
            <person name="Grassa C.J."/>
            <person name="Murat F."/>
            <person name="Staton S.E."/>
            <person name="Cottret L."/>
            <person name="Lelandais-Briere C."/>
            <person name="Owens G.L."/>
            <person name="Carrere S."/>
            <person name="Mayjonade B."/>
            <person name="Legrand L."/>
            <person name="Gill N."/>
            <person name="Kane N.C."/>
            <person name="Bowers J.E."/>
            <person name="Hubner S."/>
            <person name="Bellec A."/>
            <person name="Berard A."/>
            <person name="Berges H."/>
            <person name="Blanchet N."/>
            <person name="Boniface M.C."/>
            <person name="Brunel D."/>
            <person name="Catrice O."/>
            <person name="Chaidir N."/>
            <person name="Claudel C."/>
            <person name="Donnadieu C."/>
            <person name="Faraut T."/>
            <person name="Fievet G."/>
            <person name="Helmstetter N."/>
            <person name="King M."/>
            <person name="Knapp S.J."/>
            <person name="Lai Z."/>
            <person name="Le Paslier M.C."/>
            <person name="Lippi Y."/>
            <person name="Lorenzon L."/>
            <person name="Mandel J.R."/>
            <person name="Marage G."/>
            <person name="Marchand G."/>
            <person name="Marquand E."/>
            <person name="Bret-Mestries E."/>
            <person name="Morien E."/>
            <person name="Nambeesan S."/>
            <person name="Nguyen T."/>
            <person name="Pegot-Espagnet P."/>
            <person name="Pouilly N."/>
            <person name="Raftis F."/>
            <person name="Sallet E."/>
            <person name="Schiex T."/>
            <person name="Thomas J."/>
            <person name="Vandecasteele C."/>
            <person name="Vares D."/>
            <person name="Vear F."/>
            <person name="Vautrin S."/>
            <person name="Crespi M."/>
            <person name="Mangin B."/>
            <person name="Burke J.M."/>
            <person name="Salse J."/>
            <person name="Munos S."/>
            <person name="Vincourt P."/>
            <person name="Rieseberg L.H."/>
            <person name="Langlade N.B."/>
        </authorList>
    </citation>
    <scope>NUCLEOTIDE SEQUENCE [LARGE SCALE GENOMIC DNA]</scope>
    <source>
        <strain evidence="3">cv. SF193</strain>
        <tissue evidence="1">Leaves</tissue>
    </source>
</reference>
<dbReference type="AlphaFoldDB" id="A0A251TRQ0"/>
<evidence type="ECO:0000313" key="3">
    <source>
        <dbReference type="Proteomes" id="UP000215914"/>
    </source>
</evidence>
<protein>
    <submittedName>
        <fullName evidence="2">Uncharacterized protein</fullName>
    </submittedName>
</protein>
<dbReference type="EMBL" id="MNCJ02000324">
    <property type="protein sequence ID" value="KAF5789114.1"/>
    <property type="molecule type" value="Genomic_DNA"/>
</dbReference>
<evidence type="ECO:0000313" key="1">
    <source>
        <dbReference type="EMBL" id="KAF5789114.1"/>
    </source>
</evidence>
<name>A0A251TRQ0_HELAN</name>
<dbReference type="EMBL" id="CM007898">
    <property type="protein sequence ID" value="OTG13798.1"/>
    <property type="molecule type" value="Genomic_DNA"/>
</dbReference>
<organism evidence="2 3">
    <name type="scientific">Helianthus annuus</name>
    <name type="common">Common sunflower</name>
    <dbReference type="NCBI Taxonomy" id="4232"/>
    <lineage>
        <taxon>Eukaryota</taxon>
        <taxon>Viridiplantae</taxon>
        <taxon>Streptophyta</taxon>
        <taxon>Embryophyta</taxon>
        <taxon>Tracheophyta</taxon>
        <taxon>Spermatophyta</taxon>
        <taxon>Magnoliopsida</taxon>
        <taxon>eudicotyledons</taxon>
        <taxon>Gunneridae</taxon>
        <taxon>Pentapetalae</taxon>
        <taxon>asterids</taxon>
        <taxon>campanulids</taxon>
        <taxon>Asterales</taxon>
        <taxon>Asteraceae</taxon>
        <taxon>Asteroideae</taxon>
        <taxon>Heliantheae alliance</taxon>
        <taxon>Heliantheae</taxon>
        <taxon>Helianthus</taxon>
    </lineage>
</organism>
<evidence type="ECO:0000313" key="2">
    <source>
        <dbReference type="EMBL" id="OTG13798.1"/>
    </source>
</evidence>
<dbReference type="InParanoid" id="A0A251TRQ0"/>
<reference evidence="1" key="3">
    <citation type="submission" date="2020-06" db="EMBL/GenBank/DDBJ databases">
        <title>Helianthus annuus Genome sequencing and assembly Release 2.</title>
        <authorList>
            <person name="Gouzy J."/>
            <person name="Langlade N."/>
            <person name="Munos S."/>
        </authorList>
    </citation>
    <scope>NUCLEOTIDE SEQUENCE</scope>
    <source>
        <tissue evidence="1">Leaves</tissue>
    </source>
</reference>
<dbReference type="Proteomes" id="UP000215914">
    <property type="component" value="Chromosome 9"/>
</dbReference>
<proteinExistence type="predicted"/>
<keyword evidence="3" id="KW-1185">Reference proteome</keyword>
<sequence>MLRERDGRDISPKPKTCFSLYGANSLFFLSLKLSHIPPVPNNLHNHKFTPFNEASNS</sequence>
<reference evidence="2" key="2">
    <citation type="submission" date="2017-02" db="EMBL/GenBank/DDBJ databases">
        <title>Sunflower complete genome.</title>
        <authorList>
            <person name="Langlade N."/>
            <person name="Munos S."/>
        </authorList>
    </citation>
    <scope>NUCLEOTIDE SEQUENCE [LARGE SCALE GENOMIC DNA]</scope>
    <source>
        <tissue evidence="2">Leaves</tissue>
    </source>
</reference>